<comment type="caution">
    <text evidence="1">The sequence shown here is derived from an EMBL/GenBank/DDBJ whole genome shotgun (WGS) entry which is preliminary data.</text>
</comment>
<dbReference type="AlphaFoldDB" id="A0A0C2RNV5"/>
<dbReference type="EMBL" id="JXRQ01000029">
    <property type="protein sequence ID" value="KIL43434.1"/>
    <property type="molecule type" value="Genomic_DNA"/>
</dbReference>
<dbReference type="PATRIC" id="fig|135826.4.peg.3120"/>
<dbReference type="RefSeq" id="WP_160289543.1">
    <property type="nucleotide sequence ID" value="NZ_JXRQ01000029.1"/>
</dbReference>
<name>A0A0C2RNV5_9BACL</name>
<sequence>MTLFKGEEVHADGWTETDFGQSGNSLYVNPGIGFSDVPLRFATPPEVTYFELKEVE</sequence>
<proteinExistence type="predicted"/>
<dbReference type="Proteomes" id="UP000031950">
    <property type="component" value="Unassembled WGS sequence"/>
</dbReference>
<accession>A0A0C2RNV5</accession>
<gene>
    <name evidence="1" type="ORF">KP77_31400</name>
</gene>
<organism evidence="1 2">
    <name type="scientific">Jeotgalibacillus alimentarius</name>
    <dbReference type="NCBI Taxonomy" id="135826"/>
    <lineage>
        <taxon>Bacteria</taxon>
        <taxon>Bacillati</taxon>
        <taxon>Bacillota</taxon>
        <taxon>Bacilli</taxon>
        <taxon>Bacillales</taxon>
        <taxon>Caryophanaceae</taxon>
        <taxon>Jeotgalibacillus</taxon>
    </lineage>
</organism>
<evidence type="ECO:0000313" key="1">
    <source>
        <dbReference type="EMBL" id="KIL43434.1"/>
    </source>
</evidence>
<dbReference type="OrthoDB" id="9780884at2"/>
<reference evidence="1 2" key="1">
    <citation type="submission" date="2015-01" db="EMBL/GenBank/DDBJ databases">
        <title>Genome sequence of Jeotgalibacillus alimentarius.</title>
        <authorList>
            <person name="Goh K.M."/>
            <person name="Chan K.-G."/>
            <person name="Yaakop A.S."/>
            <person name="Ee R."/>
            <person name="Gan H.M."/>
            <person name="Chan C.S."/>
        </authorList>
    </citation>
    <scope>NUCLEOTIDE SEQUENCE [LARGE SCALE GENOMIC DNA]</scope>
    <source>
        <strain evidence="1 2">YKJ-13</strain>
    </source>
</reference>
<evidence type="ECO:0000313" key="2">
    <source>
        <dbReference type="Proteomes" id="UP000031950"/>
    </source>
</evidence>
<dbReference type="STRING" id="135826.KP77_31400"/>
<keyword evidence="2" id="KW-1185">Reference proteome</keyword>
<protein>
    <submittedName>
        <fullName evidence="1">Metallophosphoesterase</fullName>
    </submittedName>
</protein>